<reference evidence="2" key="2">
    <citation type="submission" date="2025-08" db="UniProtKB">
        <authorList>
            <consortium name="Ensembl"/>
        </authorList>
    </citation>
    <scope>IDENTIFICATION</scope>
</reference>
<dbReference type="AlphaFoldDB" id="A0A667X2P2"/>
<keyword evidence="1" id="KW-0732">Signal</keyword>
<keyword evidence="3" id="KW-1185">Reference proteome</keyword>
<protein>
    <recommendedName>
        <fullName evidence="4">Secreted protein</fullName>
    </recommendedName>
</protein>
<organism evidence="2 3">
    <name type="scientific">Myripristis murdjan</name>
    <name type="common">pinecone soldierfish</name>
    <dbReference type="NCBI Taxonomy" id="586833"/>
    <lineage>
        <taxon>Eukaryota</taxon>
        <taxon>Metazoa</taxon>
        <taxon>Chordata</taxon>
        <taxon>Craniata</taxon>
        <taxon>Vertebrata</taxon>
        <taxon>Euteleostomi</taxon>
        <taxon>Actinopterygii</taxon>
        <taxon>Neopterygii</taxon>
        <taxon>Teleostei</taxon>
        <taxon>Neoteleostei</taxon>
        <taxon>Acanthomorphata</taxon>
        <taxon>Holocentriformes</taxon>
        <taxon>Holocentridae</taxon>
        <taxon>Myripristis</taxon>
    </lineage>
</organism>
<evidence type="ECO:0000256" key="1">
    <source>
        <dbReference type="SAM" id="SignalP"/>
    </source>
</evidence>
<dbReference type="Proteomes" id="UP000472263">
    <property type="component" value="Chromosome 14"/>
</dbReference>
<accession>A0A667X2P2</accession>
<feature type="chain" id="PRO_5025349578" description="Secreted protein" evidence="1">
    <location>
        <begin position="25"/>
        <end position="77"/>
    </location>
</feature>
<reference evidence="2" key="1">
    <citation type="submission" date="2019-06" db="EMBL/GenBank/DDBJ databases">
        <authorList>
            <consortium name="Wellcome Sanger Institute Data Sharing"/>
        </authorList>
    </citation>
    <scope>NUCLEOTIDE SEQUENCE [LARGE SCALE GENOMIC DNA]</scope>
</reference>
<dbReference type="InParanoid" id="A0A667X2P2"/>
<reference evidence="2" key="3">
    <citation type="submission" date="2025-09" db="UniProtKB">
        <authorList>
            <consortium name="Ensembl"/>
        </authorList>
    </citation>
    <scope>IDENTIFICATION</scope>
</reference>
<proteinExistence type="predicted"/>
<evidence type="ECO:0000313" key="3">
    <source>
        <dbReference type="Proteomes" id="UP000472263"/>
    </source>
</evidence>
<evidence type="ECO:0000313" key="2">
    <source>
        <dbReference type="Ensembl" id="ENSMMDP00005006789.1"/>
    </source>
</evidence>
<evidence type="ECO:0008006" key="4">
    <source>
        <dbReference type="Google" id="ProtNLM"/>
    </source>
</evidence>
<feature type="signal peptide" evidence="1">
    <location>
        <begin position="1"/>
        <end position="24"/>
    </location>
</feature>
<dbReference type="Ensembl" id="ENSMMDT00005006964.1">
    <property type="protein sequence ID" value="ENSMMDP00005006789.1"/>
    <property type="gene ID" value="ENSMMDG00005003711.1"/>
</dbReference>
<sequence>MVIFLLGGWQLLFAALRITGLVLCSGTPHRAELPNRLMLSRGFLCFPGWREKLLPCFRCFSFSSVHTPITLFIFHSK</sequence>
<name>A0A667X2P2_9TELE</name>